<protein>
    <submittedName>
        <fullName evidence="4">SH3 domain-containing protein</fullName>
    </submittedName>
</protein>
<evidence type="ECO:0000259" key="3">
    <source>
        <dbReference type="PROSITE" id="PS51781"/>
    </source>
</evidence>
<dbReference type="InterPro" id="IPR019734">
    <property type="entry name" value="TPR_rpt"/>
</dbReference>
<name>A0A7T0FZB1_9BACT</name>
<keyword evidence="1" id="KW-0802">TPR repeat</keyword>
<feature type="repeat" description="TPR" evidence="1">
    <location>
        <begin position="76"/>
        <end position="109"/>
    </location>
</feature>
<dbReference type="SMART" id="SM00028">
    <property type="entry name" value="TPR"/>
    <property type="match status" value="2"/>
</dbReference>
<evidence type="ECO:0000256" key="2">
    <source>
        <dbReference type="SAM" id="MobiDB-lite"/>
    </source>
</evidence>
<dbReference type="SMART" id="SM00287">
    <property type="entry name" value="SH3b"/>
    <property type="match status" value="1"/>
</dbReference>
<feature type="domain" description="SH3b" evidence="3">
    <location>
        <begin position="334"/>
        <end position="402"/>
    </location>
</feature>
<dbReference type="PROSITE" id="PS51781">
    <property type="entry name" value="SH3B"/>
    <property type="match status" value="1"/>
</dbReference>
<reference evidence="4 5" key="1">
    <citation type="submission" date="2020-02" db="EMBL/GenBank/DDBJ databases">
        <title>Genomic and physiological characterization of two novel Nitrospinaceae genera.</title>
        <authorList>
            <person name="Mueller A.J."/>
            <person name="Jung M.-Y."/>
            <person name="Strachan C.R."/>
            <person name="Herbold C.W."/>
            <person name="Kirkegaard R.H."/>
            <person name="Daims H."/>
        </authorList>
    </citation>
    <scope>NUCLEOTIDE SEQUENCE [LARGE SCALE GENOMIC DNA]</scope>
    <source>
        <strain evidence="4">EB</strain>
    </source>
</reference>
<evidence type="ECO:0000313" key="4">
    <source>
        <dbReference type="EMBL" id="QPJ61129.1"/>
    </source>
</evidence>
<dbReference type="PROSITE" id="PS51257">
    <property type="entry name" value="PROKAR_LIPOPROTEIN"/>
    <property type="match status" value="1"/>
</dbReference>
<gene>
    <name evidence="4" type="ORF">G3M70_04190</name>
</gene>
<dbReference type="Gene3D" id="2.30.30.40">
    <property type="entry name" value="SH3 Domains"/>
    <property type="match status" value="1"/>
</dbReference>
<feature type="compositionally biased region" description="Acidic residues" evidence="2">
    <location>
        <begin position="228"/>
        <end position="244"/>
    </location>
</feature>
<evidence type="ECO:0000313" key="5">
    <source>
        <dbReference type="Proteomes" id="UP000594688"/>
    </source>
</evidence>
<dbReference type="InterPro" id="IPR011990">
    <property type="entry name" value="TPR-like_helical_dom_sf"/>
</dbReference>
<evidence type="ECO:0000256" key="1">
    <source>
        <dbReference type="PROSITE-ProRule" id="PRU00339"/>
    </source>
</evidence>
<dbReference type="Proteomes" id="UP000594688">
    <property type="component" value="Chromosome"/>
</dbReference>
<dbReference type="KEGG" id="nli:G3M70_04190"/>
<dbReference type="AlphaFoldDB" id="A0A7T0FZB1"/>
<sequence>MKIPYTTKLGLVFTLILSILGGCASVPQRVFKAPAPAVTRASKALFEDAFEAQEKGKYRKAISLWKQFLNAEPDSVQGHNNLGMVFYAEDRLSESINELETAWKLAPKNDIVLRNLSRSLQFQVALLKENREYERAIRHLQRLQEISKPEDFQKVQFMVEELEDRIYEQVQNANTVEKYRWYLKQYPTGINAEKARKKLAVLQDRQSSLIQSFEDREQVDNSGVLESIPEEDSFDSVDISEEDVSASQPVIAEEPVMEEPPATPEADRTSIEESPVMEEEAVGEVKQGTMPEPVAQVPAEVEPEKGQQAPDEEPSELTEIEPAPIKEPEARAPKKYQVVITLDNPDSSLRVRAEPNTKSPVLTGLKHGQMRSYVEENKGWFKIEYAPGKSGWVSKKFSRKLEPGTKKTEPQAQGFPAIRLAAAGS</sequence>
<feature type="compositionally biased region" description="Acidic residues" evidence="2">
    <location>
        <begin position="310"/>
        <end position="319"/>
    </location>
</feature>
<dbReference type="Gene3D" id="1.25.40.10">
    <property type="entry name" value="Tetratricopeptide repeat domain"/>
    <property type="match status" value="1"/>
</dbReference>
<accession>A0A7T0FZB1</accession>
<feature type="region of interest" description="Disordered" evidence="2">
    <location>
        <begin position="212"/>
        <end position="332"/>
    </location>
</feature>
<dbReference type="SUPFAM" id="SSF48452">
    <property type="entry name" value="TPR-like"/>
    <property type="match status" value="1"/>
</dbReference>
<organism evidence="4 5">
    <name type="scientific">Candidatus Nitronauta litoralis</name>
    <dbReference type="NCBI Taxonomy" id="2705533"/>
    <lineage>
        <taxon>Bacteria</taxon>
        <taxon>Pseudomonadati</taxon>
        <taxon>Nitrospinota/Tectimicrobiota group</taxon>
        <taxon>Nitrospinota</taxon>
        <taxon>Nitrospinia</taxon>
        <taxon>Nitrospinales</taxon>
        <taxon>Nitrospinaceae</taxon>
        <taxon>Candidatus Nitronauta</taxon>
    </lineage>
</organism>
<proteinExistence type="predicted"/>
<feature type="region of interest" description="Disordered" evidence="2">
    <location>
        <begin position="402"/>
        <end position="425"/>
    </location>
</feature>
<dbReference type="PROSITE" id="PS50005">
    <property type="entry name" value="TPR"/>
    <property type="match status" value="1"/>
</dbReference>
<dbReference type="EMBL" id="CP048685">
    <property type="protein sequence ID" value="QPJ61129.1"/>
    <property type="molecule type" value="Genomic_DNA"/>
</dbReference>
<dbReference type="InterPro" id="IPR003646">
    <property type="entry name" value="SH3-like_bac-type"/>
</dbReference>
<dbReference type="Pfam" id="PF08239">
    <property type="entry name" value="SH3_3"/>
    <property type="match status" value="1"/>
</dbReference>